<evidence type="ECO:0000256" key="4">
    <source>
        <dbReference type="ARBA" id="ARBA00023136"/>
    </source>
</evidence>
<comment type="caution">
    <text evidence="7">The sequence shown here is derived from an EMBL/GenBank/DDBJ whole genome shotgun (WGS) entry which is preliminary data.</text>
</comment>
<organism evidence="7 8">
    <name type="scientific">Ceratocystis fimbriata f. sp. platani</name>
    <dbReference type="NCBI Taxonomy" id="88771"/>
    <lineage>
        <taxon>Eukaryota</taxon>
        <taxon>Fungi</taxon>
        <taxon>Dikarya</taxon>
        <taxon>Ascomycota</taxon>
        <taxon>Pezizomycotina</taxon>
        <taxon>Sordariomycetes</taxon>
        <taxon>Hypocreomycetidae</taxon>
        <taxon>Microascales</taxon>
        <taxon>Ceratocystidaceae</taxon>
        <taxon>Ceratocystis</taxon>
    </lineage>
</organism>
<keyword evidence="3 6" id="KW-1133">Transmembrane helix</keyword>
<dbReference type="InterPro" id="IPR035952">
    <property type="entry name" value="Rhomboid-like_sf"/>
</dbReference>
<feature type="region of interest" description="Disordered" evidence="5">
    <location>
        <begin position="312"/>
        <end position="362"/>
    </location>
</feature>
<name>A0A0F8DGG8_CERFI</name>
<evidence type="ECO:0000256" key="6">
    <source>
        <dbReference type="SAM" id="Phobius"/>
    </source>
</evidence>
<dbReference type="GO" id="GO:0006890">
    <property type="term" value="P:retrograde vesicle-mediated transport, Golgi to endoplasmic reticulum"/>
    <property type="evidence" value="ECO:0007669"/>
    <property type="project" value="InterPro"/>
</dbReference>
<proteinExistence type="predicted"/>
<feature type="transmembrane region" description="Helical" evidence="6">
    <location>
        <begin position="54"/>
        <end position="76"/>
    </location>
</feature>
<dbReference type="SUPFAM" id="SSF144091">
    <property type="entry name" value="Rhomboid-like"/>
    <property type="match status" value="1"/>
</dbReference>
<feature type="transmembrane region" description="Helical" evidence="6">
    <location>
        <begin position="125"/>
        <end position="148"/>
    </location>
</feature>
<dbReference type="PANTHER" id="PTHR13377:SF3">
    <property type="entry name" value="TRANSMEMBRANE PROTEIN 115"/>
    <property type="match status" value="1"/>
</dbReference>
<dbReference type="SMART" id="SM01160">
    <property type="entry name" value="DUF1751"/>
    <property type="match status" value="1"/>
</dbReference>
<feature type="transmembrane region" description="Helical" evidence="6">
    <location>
        <begin position="97"/>
        <end position="119"/>
    </location>
</feature>
<evidence type="ECO:0000256" key="2">
    <source>
        <dbReference type="ARBA" id="ARBA00022692"/>
    </source>
</evidence>
<feature type="transmembrane region" description="Helical" evidence="6">
    <location>
        <begin position="169"/>
        <end position="197"/>
    </location>
</feature>
<evidence type="ECO:0000256" key="3">
    <source>
        <dbReference type="ARBA" id="ARBA00022989"/>
    </source>
</evidence>
<dbReference type="AlphaFoldDB" id="A0A0F8DGG8"/>
<dbReference type="Proteomes" id="UP000034841">
    <property type="component" value="Unassembled WGS sequence"/>
</dbReference>
<dbReference type="Pfam" id="PF08551">
    <property type="entry name" value="DUF1751"/>
    <property type="match status" value="1"/>
</dbReference>
<evidence type="ECO:0000256" key="1">
    <source>
        <dbReference type="ARBA" id="ARBA00004141"/>
    </source>
</evidence>
<sequence>MPPRLNLPPVTRALMIGLGVQSLLSAAIRCRQWSADTTVVIPYLTLVPSLSLTYPWTFLTTTLVEGNVFTAGISVFTLYHGGRYLERAWSSEELVKFVAIISLASNILTFLSLVAMFALSHVESWTLTVVSGTIPLQIGFLVAFSQLLPAHTVTIFRGVLSMRMPRFPFLYLVCVWLLAMSPLLSSASFFLAVHGFVVSWTYLRFYKTVFPDLESASSSVQRGDASETFALAEFFPGPLKPLLRALSEVIFGILVALRICTPFSAADVSAASSRNQSSMARGASGARAEAERRRAIALRALDQRLQAATAAAAAKAQVPPHEQTGPTVLTQPNATQTTMVSKPAEPLDGTNYSPEDQDSGRR</sequence>
<dbReference type="EMBL" id="LBBL01000124">
    <property type="protein sequence ID" value="KKF95034.1"/>
    <property type="molecule type" value="Genomic_DNA"/>
</dbReference>
<protein>
    <submittedName>
        <fullName evidence="7">Putative membrane protein</fullName>
    </submittedName>
</protein>
<dbReference type="GO" id="GO:0016020">
    <property type="term" value="C:membrane"/>
    <property type="evidence" value="ECO:0007669"/>
    <property type="project" value="UniProtKB-SubCell"/>
</dbReference>
<dbReference type="InterPro" id="IPR013861">
    <property type="entry name" value="TMEM115/Pdh1/Rbl19"/>
</dbReference>
<feature type="compositionally biased region" description="Polar residues" evidence="5">
    <location>
        <begin position="324"/>
        <end position="340"/>
    </location>
</feature>
<keyword evidence="8" id="KW-1185">Reference proteome</keyword>
<gene>
    <name evidence="7" type="ORF">CFO_g2615</name>
</gene>
<dbReference type="FunFam" id="1.20.1540.10:FF:000004">
    <property type="entry name" value="Transmembrane protein 115"/>
    <property type="match status" value="1"/>
</dbReference>
<keyword evidence="2 6" id="KW-0812">Transmembrane</keyword>
<dbReference type="PANTHER" id="PTHR13377">
    <property type="entry name" value="PLACENTAL PROTEIN 6"/>
    <property type="match status" value="1"/>
</dbReference>
<evidence type="ECO:0000256" key="5">
    <source>
        <dbReference type="SAM" id="MobiDB-lite"/>
    </source>
</evidence>
<accession>A0A0F8DGG8</accession>
<reference evidence="7 8" key="1">
    <citation type="submission" date="2015-04" db="EMBL/GenBank/DDBJ databases">
        <title>Genome sequence of Ceratocystis platani, a major pathogen of plane trees.</title>
        <authorList>
            <person name="Belbahri L."/>
        </authorList>
    </citation>
    <scope>NUCLEOTIDE SEQUENCE [LARGE SCALE GENOMIC DNA]</scope>
    <source>
        <strain evidence="7 8">CFO</strain>
    </source>
</reference>
<keyword evidence="4 6" id="KW-0472">Membrane</keyword>
<dbReference type="OrthoDB" id="73612at2759"/>
<evidence type="ECO:0000313" key="7">
    <source>
        <dbReference type="EMBL" id="KKF95034.1"/>
    </source>
</evidence>
<evidence type="ECO:0000313" key="8">
    <source>
        <dbReference type="Proteomes" id="UP000034841"/>
    </source>
</evidence>
<comment type="subcellular location">
    <subcellularLocation>
        <location evidence="1">Membrane</location>
        <topology evidence="1">Multi-pass membrane protein</topology>
    </subcellularLocation>
</comment>
<dbReference type="GO" id="GO:0005794">
    <property type="term" value="C:Golgi apparatus"/>
    <property type="evidence" value="ECO:0007669"/>
    <property type="project" value="TreeGrafter"/>
</dbReference>